<evidence type="ECO:0000256" key="4">
    <source>
        <dbReference type="ARBA" id="ARBA00017719"/>
    </source>
</evidence>
<comment type="similarity">
    <text evidence="3">Belongs to the RNase E/G family. RNase G subfamily.</text>
</comment>
<reference evidence="17 18" key="1">
    <citation type="journal article" date="2014" name="Environ. Microbiol.">
        <title>Genomic signatures of obligate host dependence in the luminous bacterial symbiont of a vertebrate.</title>
        <authorList>
            <person name="Hendry T.A."/>
            <person name="de Wet J.R."/>
            <person name="Dunlap P.V."/>
        </authorList>
    </citation>
    <scope>NUCLEOTIDE SEQUENCE [LARGE SCALE GENOMIC DNA]</scope>
    <source>
        <strain evidence="17 18">Akat1</strain>
    </source>
</reference>
<dbReference type="Pfam" id="PF20833">
    <property type="entry name" value="RNase_E_G_Thio"/>
    <property type="match status" value="1"/>
</dbReference>
<dbReference type="InterPro" id="IPR003029">
    <property type="entry name" value="S1_domain"/>
</dbReference>
<dbReference type="GO" id="GO:0005737">
    <property type="term" value="C:cytoplasm"/>
    <property type="evidence" value="ECO:0007669"/>
    <property type="project" value="UniProtKB-SubCell"/>
</dbReference>
<gene>
    <name evidence="17" type="ORF">O1U_0192</name>
</gene>
<dbReference type="GO" id="GO:0006364">
    <property type="term" value="P:rRNA processing"/>
    <property type="evidence" value="ECO:0007669"/>
    <property type="project" value="UniProtKB-KW"/>
</dbReference>
<dbReference type="PANTHER" id="PTHR30001:SF0">
    <property type="entry name" value="RIBONUCLEASE G"/>
    <property type="match status" value="1"/>
</dbReference>
<dbReference type="GO" id="GO:0016787">
    <property type="term" value="F:hydrolase activity"/>
    <property type="evidence" value="ECO:0007669"/>
    <property type="project" value="UniProtKB-KW"/>
</dbReference>
<keyword evidence="9" id="KW-0540">Nuclease</keyword>
<dbReference type="Pfam" id="PF00575">
    <property type="entry name" value="S1"/>
    <property type="match status" value="1"/>
</dbReference>
<dbReference type="PANTHER" id="PTHR30001">
    <property type="entry name" value="RIBONUCLEASE"/>
    <property type="match status" value="1"/>
</dbReference>
<dbReference type="RefSeq" id="WP_016503531.1">
    <property type="nucleotide sequence ID" value="NZ_AMSD01000001.1"/>
</dbReference>
<keyword evidence="15" id="KW-0694">RNA-binding</keyword>
<dbReference type="NCBIfam" id="NF008689">
    <property type="entry name" value="PRK11712.1"/>
    <property type="match status" value="1"/>
</dbReference>
<dbReference type="GO" id="GO:0019843">
    <property type="term" value="F:rRNA binding"/>
    <property type="evidence" value="ECO:0007669"/>
    <property type="project" value="UniProtKB-KW"/>
</dbReference>
<dbReference type="Gene3D" id="2.40.50.140">
    <property type="entry name" value="Nucleic acid-binding proteins"/>
    <property type="match status" value="1"/>
</dbReference>
<keyword evidence="10" id="KW-0479">Metal-binding</keyword>
<dbReference type="InterPro" id="IPR012340">
    <property type="entry name" value="NA-bd_OB-fold"/>
</dbReference>
<keyword evidence="7" id="KW-0820">tRNA-binding</keyword>
<dbReference type="GO" id="GO:0004519">
    <property type="term" value="F:endonuclease activity"/>
    <property type="evidence" value="ECO:0007669"/>
    <property type="project" value="UniProtKB-KW"/>
</dbReference>
<dbReference type="InterPro" id="IPR019307">
    <property type="entry name" value="RNA-bd_AU-1/RNase_E/G"/>
</dbReference>
<sequence>MSMELVLNVTMSETRLAIVKNRVLQEIRIDRKVNHGIVGNIYKGKVIRVLPSMQSAFVNLGLDKPAFLHLSDISVYSKNRKTKKFQVNSISDIIHQGQDIIVQVLKESLDIKRVRLTTKIIIPSKYLIFVFGSINIGISKNISNQYERNRLKKIISNYCDKNFSFIIRSAAEGIDKTKLVQDAVFLKNIWSKVLERKNRSSTCIVLYSELGLTQSILRDFGTINNFAKILVDSYSEYKKIKKFALNYIPELANKVKFYSGSDPIFDIYNIENQIQCSLKPKVTFKSGGYLLIEQTKSMITIDINTGTFVGMNKFEDTILNINIEATKEIVHQLRLRNLGGIIIIDFIDMMSDKDRECVIASLKTELTKNCVQATVGSFTRFGLLEITRKRTRESIENVLCDSCYSCKGKGTIKTSETVYFEILREILYLSKKDSVKEEKFFVHASPEVARILQFDKSHELYQLQAIIGKQVFIQIEPLYFREHFNVVVI</sequence>
<dbReference type="CDD" id="cd04453">
    <property type="entry name" value="S1_RNase_E"/>
    <property type="match status" value="1"/>
</dbReference>
<dbReference type="eggNOG" id="COG1530">
    <property type="taxonomic scope" value="Bacteria"/>
</dbReference>
<evidence type="ECO:0000256" key="3">
    <source>
        <dbReference type="ARBA" id="ARBA00005663"/>
    </source>
</evidence>
<keyword evidence="8" id="KW-0819">tRNA processing</keyword>
<keyword evidence="13" id="KW-0378">Hydrolase</keyword>
<evidence type="ECO:0000256" key="8">
    <source>
        <dbReference type="ARBA" id="ARBA00022694"/>
    </source>
</evidence>
<evidence type="ECO:0000256" key="1">
    <source>
        <dbReference type="ARBA" id="ARBA00001946"/>
    </source>
</evidence>
<keyword evidence="11" id="KW-0699">rRNA-binding</keyword>
<dbReference type="AlphaFoldDB" id="S3EHS4"/>
<evidence type="ECO:0000256" key="9">
    <source>
        <dbReference type="ARBA" id="ARBA00022722"/>
    </source>
</evidence>
<dbReference type="InterPro" id="IPR048583">
    <property type="entry name" value="RNase_E_G_thioredoxin-like"/>
</dbReference>
<evidence type="ECO:0000256" key="10">
    <source>
        <dbReference type="ARBA" id="ARBA00022723"/>
    </source>
</evidence>
<keyword evidence="18" id="KW-1185">Reference proteome</keyword>
<accession>S3EHS4</accession>
<name>S3EHS4_9GAMM</name>
<keyword evidence="12" id="KW-0255">Endonuclease</keyword>
<evidence type="ECO:0000256" key="13">
    <source>
        <dbReference type="ARBA" id="ARBA00022801"/>
    </source>
</evidence>
<feature type="domain" description="S1 motif" evidence="16">
    <location>
        <begin position="39"/>
        <end position="119"/>
    </location>
</feature>
<keyword evidence="5" id="KW-0963">Cytoplasm</keyword>
<organism evidence="17 18">
    <name type="scientific">Candidatus Photodesmus katoptron Akat1</name>
    <dbReference type="NCBI Taxonomy" id="1236703"/>
    <lineage>
        <taxon>Bacteria</taxon>
        <taxon>Pseudomonadati</taxon>
        <taxon>Pseudomonadota</taxon>
        <taxon>Gammaproteobacteria</taxon>
        <taxon>Vibrionales</taxon>
        <taxon>Vibrionaceae</taxon>
        <taxon>Candidatus Photodesmus</taxon>
    </lineage>
</organism>
<dbReference type="InterPro" id="IPR004659">
    <property type="entry name" value="RNase_E/G"/>
</dbReference>
<evidence type="ECO:0000256" key="5">
    <source>
        <dbReference type="ARBA" id="ARBA00022490"/>
    </source>
</evidence>
<dbReference type="GO" id="GO:0004540">
    <property type="term" value="F:RNA nuclease activity"/>
    <property type="evidence" value="ECO:0007669"/>
    <property type="project" value="InterPro"/>
</dbReference>
<dbReference type="EMBL" id="AMSD01000001">
    <property type="protein sequence ID" value="EPE37733.1"/>
    <property type="molecule type" value="Genomic_DNA"/>
</dbReference>
<comment type="cofactor">
    <cofactor evidence="1">
        <name>Mg(2+)</name>
        <dbReference type="ChEBI" id="CHEBI:18420"/>
    </cofactor>
</comment>
<dbReference type="PROSITE" id="PS50126">
    <property type="entry name" value="S1"/>
    <property type="match status" value="1"/>
</dbReference>
<dbReference type="NCBIfam" id="TIGR00757">
    <property type="entry name" value="RNaseEG"/>
    <property type="match status" value="1"/>
</dbReference>
<dbReference type="GO" id="GO:0000049">
    <property type="term" value="F:tRNA binding"/>
    <property type="evidence" value="ECO:0007669"/>
    <property type="project" value="UniProtKB-KW"/>
</dbReference>
<evidence type="ECO:0000256" key="14">
    <source>
        <dbReference type="ARBA" id="ARBA00022842"/>
    </source>
</evidence>
<dbReference type="PATRIC" id="fig|1236703.3.peg.182"/>
<evidence type="ECO:0000313" key="18">
    <source>
        <dbReference type="Proteomes" id="UP000053688"/>
    </source>
</evidence>
<protein>
    <recommendedName>
        <fullName evidence="4">Ribonuclease G</fullName>
    </recommendedName>
</protein>
<comment type="caution">
    <text evidence="17">The sequence shown here is derived from an EMBL/GenBank/DDBJ whole genome shotgun (WGS) entry which is preliminary data.</text>
</comment>
<comment type="subcellular location">
    <subcellularLocation>
        <location evidence="2">Cytoplasm</location>
    </subcellularLocation>
</comment>
<dbReference type="Proteomes" id="UP000053688">
    <property type="component" value="Unassembled WGS sequence"/>
</dbReference>
<keyword evidence="6" id="KW-0698">rRNA processing</keyword>
<evidence type="ECO:0000259" key="16">
    <source>
        <dbReference type="PROSITE" id="PS50126"/>
    </source>
</evidence>
<evidence type="ECO:0000313" key="17">
    <source>
        <dbReference type="EMBL" id="EPE37733.1"/>
    </source>
</evidence>
<evidence type="ECO:0000256" key="12">
    <source>
        <dbReference type="ARBA" id="ARBA00022759"/>
    </source>
</evidence>
<evidence type="ECO:0000256" key="11">
    <source>
        <dbReference type="ARBA" id="ARBA00022730"/>
    </source>
</evidence>
<evidence type="ECO:0000256" key="15">
    <source>
        <dbReference type="ARBA" id="ARBA00022884"/>
    </source>
</evidence>
<dbReference type="SUPFAM" id="SSF50249">
    <property type="entry name" value="Nucleic acid-binding proteins"/>
    <property type="match status" value="1"/>
</dbReference>
<dbReference type="SMART" id="SM00316">
    <property type="entry name" value="S1"/>
    <property type="match status" value="1"/>
</dbReference>
<dbReference type="Gene3D" id="3.40.1260.20">
    <property type="entry name" value="Ribonuclease E, catalytic domain"/>
    <property type="match status" value="1"/>
</dbReference>
<evidence type="ECO:0000256" key="6">
    <source>
        <dbReference type="ARBA" id="ARBA00022552"/>
    </source>
</evidence>
<keyword evidence="14" id="KW-0460">Magnesium</keyword>
<proteinExistence type="inferred from homology"/>
<dbReference type="GO" id="GO:0008033">
    <property type="term" value="P:tRNA processing"/>
    <property type="evidence" value="ECO:0007669"/>
    <property type="project" value="UniProtKB-KW"/>
</dbReference>
<dbReference type="STRING" id="28176.CF66_2228"/>
<dbReference type="Pfam" id="PF10150">
    <property type="entry name" value="RNase_E_G"/>
    <property type="match status" value="1"/>
</dbReference>
<evidence type="ECO:0000256" key="2">
    <source>
        <dbReference type="ARBA" id="ARBA00004496"/>
    </source>
</evidence>
<dbReference type="GO" id="GO:0046872">
    <property type="term" value="F:metal ion binding"/>
    <property type="evidence" value="ECO:0007669"/>
    <property type="project" value="UniProtKB-KW"/>
</dbReference>
<evidence type="ECO:0000256" key="7">
    <source>
        <dbReference type="ARBA" id="ARBA00022555"/>
    </source>
</evidence>